<evidence type="ECO:0000259" key="6">
    <source>
        <dbReference type="PROSITE" id="PS50261"/>
    </source>
</evidence>
<dbReference type="GeneTree" id="ENSGT00940000156341"/>
<feature type="transmembrane region" description="Helical" evidence="5">
    <location>
        <begin position="197"/>
        <end position="223"/>
    </location>
</feature>
<evidence type="ECO:0000256" key="5">
    <source>
        <dbReference type="SAM" id="Phobius"/>
    </source>
</evidence>
<evidence type="ECO:0000256" key="3">
    <source>
        <dbReference type="ARBA" id="ARBA00022989"/>
    </source>
</evidence>
<reference evidence="7" key="3">
    <citation type="submission" date="2025-09" db="UniProtKB">
        <authorList>
            <consortium name="Ensembl"/>
        </authorList>
    </citation>
    <scope>IDENTIFICATION</scope>
</reference>
<protein>
    <submittedName>
        <fullName evidence="7">Adhesion G protein-coupled receptor G4b</fullName>
    </submittedName>
</protein>
<keyword evidence="2 5" id="KW-0812">Transmembrane</keyword>
<dbReference type="GO" id="GO:0007166">
    <property type="term" value="P:cell surface receptor signaling pathway"/>
    <property type="evidence" value="ECO:0007669"/>
    <property type="project" value="InterPro"/>
</dbReference>
<dbReference type="InterPro" id="IPR000832">
    <property type="entry name" value="GPCR_2_secretin-like"/>
</dbReference>
<feature type="transmembrane region" description="Helical" evidence="5">
    <location>
        <begin position="77"/>
        <end position="97"/>
    </location>
</feature>
<reference evidence="7" key="2">
    <citation type="submission" date="2025-08" db="UniProtKB">
        <authorList>
            <consortium name="Ensembl"/>
        </authorList>
    </citation>
    <scope>IDENTIFICATION</scope>
</reference>
<feature type="transmembrane region" description="Helical" evidence="5">
    <location>
        <begin position="244"/>
        <end position="265"/>
    </location>
</feature>
<keyword evidence="3 5" id="KW-1133">Transmembrane helix</keyword>
<feature type="transmembrane region" description="Helical" evidence="5">
    <location>
        <begin position="103"/>
        <end position="127"/>
    </location>
</feature>
<accession>A0A8C9RRF2</accession>
<proteinExistence type="predicted"/>
<dbReference type="Pfam" id="PF00002">
    <property type="entry name" value="7tm_2"/>
    <property type="match status" value="2"/>
</dbReference>
<feature type="transmembrane region" description="Helical" evidence="5">
    <location>
        <begin position="46"/>
        <end position="65"/>
    </location>
</feature>
<keyword evidence="8" id="KW-1185">Reference proteome</keyword>
<evidence type="ECO:0000313" key="8">
    <source>
        <dbReference type="Proteomes" id="UP000694397"/>
    </source>
</evidence>
<dbReference type="Gene3D" id="1.20.1070.10">
    <property type="entry name" value="Rhodopsin 7-helix transmembrane proteins"/>
    <property type="match status" value="1"/>
</dbReference>
<dbReference type="InterPro" id="IPR017981">
    <property type="entry name" value="GPCR_2-like_7TM"/>
</dbReference>
<dbReference type="GO" id="GO:0005886">
    <property type="term" value="C:plasma membrane"/>
    <property type="evidence" value="ECO:0007669"/>
    <property type="project" value="TreeGrafter"/>
</dbReference>
<dbReference type="AlphaFoldDB" id="A0A8C9RRF2"/>
<name>A0A8C9RRF2_SCLFO</name>
<reference evidence="7 8" key="1">
    <citation type="submission" date="2019-04" db="EMBL/GenBank/DDBJ databases">
        <authorList>
            <consortium name="Wellcome Sanger Institute Data Sharing"/>
        </authorList>
    </citation>
    <scope>NUCLEOTIDE SEQUENCE [LARGE SCALE GENOMIC DNA]</scope>
</reference>
<comment type="subcellular location">
    <subcellularLocation>
        <location evidence="1">Membrane</location>
        <topology evidence="1">Multi-pass membrane protein</topology>
    </subcellularLocation>
</comment>
<evidence type="ECO:0000256" key="2">
    <source>
        <dbReference type="ARBA" id="ARBA00022692"/>
    </source>
</evidence>
<evidence type="ECO:0000256" key="4">
    <source>
        <dbReference type="ARBA" id="ARBA00023136"/>
    </source>
</evidence>
<organism evidence="7 8">
    <name type="scientific">Scleropages formosus</name>
    <name type="common">Asian bonytongue</name>
    <name type="synonym">Osteoglossum formosum</name>
    <dbReference type="NCBI Taxonomy" id="113540"/>
    <lineage>
        <taxon>Eukaryota</taxon>
        <taxon>Metazoa</taxon>
        <taxon>Chordata</taxon>
        <taxon>Craniata</taxon>
        <taxon>Vertebrata</taxon>
        <taxon>Euteleostomi</taxon>
        <taxon>Actinopterygii</taxon>
        <taxon>Neopterygii</taxon>
        <taxon>Teleostei</taxon>
        <taxon>Osteoglossocephala</taxon>
        <taxon>Osteoglossomorpha</taxon>
        <taxon>Osteoglossiformes</taxon>
        <taxon>Osteoglossidae</taxon>
        <taxon>Scleropages</taxon>
    </lineage>
</organism>
<feature type="transmembrane region" description="Helical" evidence="5">
    <location>
        <begin position="139"/>
        <end position="157"/>
    </location>
</feature>
<feature type="domain" description="G-protein coupled receptors family 2 profile 2" evidence="6">
    <location>
        <begin position="40"/>
        <end position="284"/>
    </location>
</feature>
<keyword evidence="4 5" id="KW-0472">Membrane</keyword>
<dbReference type="GO" id="GO:0004930">
    <property type="term" value="F:G protein-coupled receptor activity"/>
    <property type="evidence" value="ECO:0007669"/>
    <property type="project" value="InterPro"/>
</dbReference>
<evidence type="ECO:0000256" key="1">
    <source>
        <dbReference type="ARBA" id="ARBA00004141"/>
    </source>
</evidence>
<evidence type="ECO:0000313" key="7">
    <source>
        <dbReference type="Ensembl" id="ENSSFOP00015018810.2"/>
    </source>
</evidence>
<dbReference type="Proteomes" id="UP000694397">
    <property type="component" value="Chromosome 14"/>
</dbReference>
<dbReference type="PANTHER" id="PTHR12011">
    <property type="entry name" value="ADHESION G-PROTEIN COUPLED RECEPTOR"/>
    <property type="match status" value="1"/>
</dbReference>
<sequence length="307" mass="34560">WDVNKNGVYSRSVFPEIVSRRLERIPKLSSFNMLLSVTCCDVNEEILTIISYLGCGISSIFLGIIRGLSEEDYPSKILLNLSLALLGLNLVFLVNSWLSSFNSYGLCIVVAVVQHYTLLASFTWMGLEALHMYFALVKVFNIYVPFYMLKFCVLGWGKMNQARTANDGEDLNDGNTSDDDDVEDRDVLLLCWLKSDVVFYVSVVAYILFILLCNVSVFVVVLVQIRNMREGKAARKRSGLLHDLRGVASLTFLLGLTWMLAFFTWGPAKVALLYLFAILNSLQGGGKTLHPKETHTVTRRTCKLHTD</sequence>
<dbReference type="Ensembl" id="ENSSFOT00015019023.2">
    <property type="protein sequence ID" value="ENSSFOP00015018810.2"/>
    <property type="gene ID" value="ENSSFOG00015012041.2"/>
</dbReference>
<dbReference type="GO" id="GO:0007189">
    <property type="term" value="P:adenylate cyclase-activating G protein-coupled receptor signaling pathway"/>
    <property type="evidence" value="ECO:0007669"/>
    <property type="project" value="TreeGrafter"/>
</dbReference>
<dbReference type="PROSITE" id="PS50261">
    <property type="entry name" value="G_PROTEIN_RECEP_F2_4"/>
    <property type="match status" value="1"/>
</dbReference>
<dbReference type="OrthoDB" id="10037534at2759"/>
<dbReference type="PANTHER" id="PTHR12011:SF277">
    <property type="entry name" value="ADHESION G-PROTEIN COUPLED RECEPTOR G4"/>
    <property type="match status" value="1"/>
</dbReference>